<dbReference type="GO" id="GO:0005886">
    <property type="term" value="C:plasma membrane"/>
    <property type="evidence" value="ECO:0007669"/>
    <property type="project" value="UniProtKB-SubCell"/>
</dbReference>
<evidence type="ECO:0000256" key="3">
    <source>
        <dbReference type="ARBA" id="ARBA00022679"/>
    </source>
</evidence>
<accession>A0A3L8CNT7</accession>
<feature type="active site" evidence="9">
    <location>
        <position position="329"/>
    </location>
</feature>
<evidence type="ECO:0000256" key="10">
    <source>
        <dbReference type="SAM" id="MobiDB-lite"/>
    </source>
</evidence>
<dbReference type="HAMAP" id="MF_01917">
    <property type="entry name" value="Cardiolipin_synth_ClsB"/>
    <property type="match status" value="1"/>
</dbReference>
<keyword evidence="1 9" id="KW-1003">Cell membrane</keyword>
<evidence type="ECO:0000313" key="14">
    <source>
        <dbReference type="Proteomes" id="UP000282140"/>
    </source>
</evidence>
<dbReference type="Proteomes" id="UP000282672">
    <property type="component" value="Unassembled WGS sequence"/>
</dbReference>
<dbReference type="InterPro" id="IPR001736">
    <property type="entry name" value="PLipase_D/transphosphatidylase"/>
</dbReference>
<protein>
    <recommendedName>
        <fullName evidence="9">Cardiolipin synthase B</fullName>
        <shortName evidence="9">CL synthase</shortName>
        <ecNumber evidence="9">2.7.8.-</ecNumber>
    </recommendedName>
</protein>
<keyword evidence="6 9" id="KW-0472">Membrane</keyword>
<keyword evidence="4" id="KW-0677">Repeat</keyword>
<evidence type="ECO:0000256" key="8">
    <source>
        <dbReference type="ARBA" id="ARBA00023264"/>
    </source>
</evidence>
<evidence type="ECO:0000256" key="6">
    <source>
        <dbReference type="ARBA" id="ARBA00023136"/>
    </source>
</evidence>
<feature type="compositionally biased region" description="Polar residues" evidence="10">
    <location>
        <begin position="1"/>
        <end position="15"/>
    </location>
</feature>
<feature type="domain" description="PLD phosphodiesterase" evidence="11">
    <location>
        <begin position="324"/>
        <end position="351"/>
    </location>
</feature>
<dbReference type="AlphaFoldDB" id="A0A3L8CNT7"/>
<feature type="active site" evidence="9">
    <location>
        <position position="331"/>
    </location>
</feature>
<feature type="active site" evidence="9">
    <location>
        <position position="157"/>
    </location>
</feature>
<dbReference type="PANTHER" id="PTHR21248:SF23">
    <property type="entry name" value="CARDIOLIPIN SYNTHASE B"/>
    <property type="match status" value="1"/>
</dbReference>
<dbReference type="SMART" id="SM00155">
    <property type="entry name" value="PLDc"/>
    <property type="match status" value="2"/>
</dbReference>
<feature type="active site" evidence="9">
    <location>
        <position position="152"/>
    </location>
</feature>
<dbReference type="EMBL" id="PEGA01000013">
    <property type="protein sequence ID" value="RLU09434.1"/>
    <property type="molecule type" value="Genomic_DNA"/>
</dbReference>
<evidence type="ECO:0000256" key="2">
    <source>
        <dbReference type="ARBA" id="ARBA00022516"/>
    </source>
</evidence>
<evidence type="ECO:0000259" key="11">
    <source>
        <dbReference type="PROSITE" id="PS50035"/>
    </source>
</evidence>
<dbReference type="NCBIfam" id="NF008427">
    <property type="entry name" value="PRK11263.1"/>
    <property type="match status" value="1"/>
</dbReference>
<sequence>MSSPSMEKTSVETLSTATTATAPIATPPTVREPGVVDVDYGWQGNNLVKMLENGEAYFPRVFEAMREAKTEILLETFIVFEDKVGHELQQVLIEAAQRGVRVTASLDGFGCGELSTGYLTALSEAGVRIQMFDPAPKHLGFRTNWFRRLHRKIVVVDGTIAFIGGINFSGDHLADFGPEAKQDYSVEIQGPAVADIHHFALLQAGRPARAKYWWQRRRQRRSELAFSEHDGQVRLVYRDNGDHRTDIEEVYRQVLRSAQRRVIIANAYFFPGYRLLREIRNCARRGVDVRLILQGQPDMLVAKLAARMTYDYLLKAGVQIYEYCDRPLHGKVALVDEDWSTVGSSNLDPLSLSMNLEANVLIRDREFNRDLFERLEELSNHHCKAMSPEKAPRGRVWHMTVGFLVFHFLRHFPAWAGWLPAHKPRLKPFIHKTGSDHP</sequence>
<dbReference type="EC" id="2.7.8.-" evidence="9"/>
<evidence type="ECO:0000313" key="15">
    <source>
        <dbReference type="Proteomes" id="UP000282672"/>
    </source>
</evidence>
<comment type="function">
    <text evidence="9">Catalyzes the phosphatidyl group transfer from one phosphatidylglycerol molecule to another to form cardiolipin (CL) (diphosphatidylglycerol) and glycerol.</text>
</comment>
<keyword evidence="14" id="KW-1185">Reference proteome</keyword>
<name>A0A3L8CNT7_9PSED</name>
<keyword evidence="3 9" id="KW-0808">Transferase</keyword>
<evidence type="ECO:0000256" key="4">
    <source>
        <dbReference type="ARBA" id="ARBA00022737"/>
    </source>
</evidence>
<dbReference type="Pfam" id="PF13091">
    <property type="entry name" value="PLDc_2"/>
    <property type="match status" value="2"/>
</dbReference>
<dbReference type="SUPFAM" id="SSF56024">
    <property type="entry name" value="Phospholipase D/nuclease"/>
    <property type="match status" value="2"/>
</dbReference>
<evidence type="ECO:0000313" key="13">
    <source>
        <dbReference type="EMBL" id="RLU13042.1"/>
    </source>
</evidence>
<dbReference type="Gene3D" id="3.30.870.10">
    <property type="entry name" value="Endonuclease Chain A"/>
    <property type="match status" value="2"/>
</dbReference>
<dbReference type="PANTHER" id="PTHR21248">
    <property type="entry name" value="CARDIOLIPIN SYNTHASE"/>
    <property type="match status" value="1"/>
</dbReference>
<dbReference type="GO" id="GO:0008808">
    <property type="term" value="F:cardiolipin synthase activity"/>
    <property type="evidence" value="ECO:0007669"/>
    <property type="project" value="InterPro"/>
</dbReference>
<comment type="caution">
    <text evidence="12">The sequence shown here is derived from an EMBL/GenBank/DDBJ whole genome shotgun (WGS) entry which is preliminary data.</text>
</comment>
<evidence type="ECO:0000256" key="9">
    <source>
        <dbReference type="HAMAP-Rule" id="MF_01917"/>
    </source>
</evidence>
<feature type="compositionally biased region" description="Low complexity" evidence="10">
    <location>
        <begin position="16"/>
        <end position="28"/>
    </location>
</feature>
<feature type="region of interest" description="Disordered" evidence="10">
    <location>
        <begin position="1"/>
        <end position="28"/>
    </location>
</feature>
<comment type="subcellular location">
    <subcellularLocation>
        <location evidence="9">Cell membrane</location>
        <topology evidence="9">Peripheral membrane protein</topology>
    </subcellularLocation>
</comment>
<dbReference type="EMBL" id="PEGB01000001">
    <property type="protein sequence ID" value="RLU13042.1"/>
    <property type="molecule type" value="Genomic_DNA"/>
</dbReference>
<evidence type="ECO:0000256" key="1">
    <source>
        <dbReference type="ARBA" id="ARBA00022475"/>
    </source>
</evidence>
<gene>
    <name evidence="9" type="primary">clsB</name>
    <name evidence="12" type="ORF">CS076_14245</name>
    <name evidence="13" type="ORF">CS078_04940</name>
</gene>
<dbReference type="InterPro" id="IPR025202">
    <property type="entry name" value="PLD-like_dom"/>
</dbReference>
<dbReference type="PROSITE" id="PS50035">
    <property type="entry name" value="PLD"/>
    <property type="match status" value="2"/>
</dbReference>
<dbReference type="CDD" id="cd09110">
    <property type="entry name" value="PLDc_CLS_1"/>
    <property type="match status" value="1"/>
</dbReference>
<keyword evidence="8 9" id="KW-1208">Phospholipid metabolism</keyword>
<evidence type="ECO:0000256" key="7">
    <source>
        <dbReference type="ARBA" id="ARBA00023209"/>
    </source>
</evidence>
<comment type="catalytic activity">
    <reaction evidence="9">
        <text>2 a 1,2-diacyl-sn-glycero-3-phospho-(1'-sn-glycerol) = a cardiolipin + glycerol</text>
        <dbReference type="Rhea" id="RHEA:31451"/>
        <dbReference type="ChEBI" id="CHEBI:17754"/>
        <dbReference type="ChEBI" id="CHEBI:62237"/>
        <dbReference type="ChEBI" id="CHEBI:64716"/>
    </reaction>
</comment>
<keyword evidence="2 9" id="KW-0444">Lipid biosynthesis</keyword>
<dbReference type="Proteomes" id="UP000282140">
    <property type="component" value="Unassembled WGS sequence"/>
</dbReference>
<feature type="active site" evidence="9">
    <location>
        <position position="336"/>
    </location>
</feature>
<feature type="active site" evidence="9">
    <location>
        <position position="150"/>
    </location>
</feature>
<dbReference type="RefSeq" id="WP_121732702.1">
    <property type="nucleotide sequence ID" value="NZ_PEGA01000013.1"/>
</dbReference>
<dbReference type="InterPro" id="IPR030872">
    <property type="entry name" value="Cardiolipin_synth_ClsB"/>
</dbReference>
<organism evidence="12 15">
    <name type="scientific">Pseudomonas prosekii</name>
    <dbReference type="NCBI Taxonomy" id="1148509"/>
    <lineage>
        <taxon>Bacteria</taxon>
        <taxon>Pseudomonadati</taxon>
        <taxon>Pseudomonadota</taxon>
        <taxon>Gammaproteobacteria</taxon>
        <taxon>Pseudomonadales</taxon>
        <taxon>Pseudomonadaceae</taxon>
        <taxon>Pseudomonas</taxon>
    </lineage>
</organism>
<dbReference type="CDD" id="cd09159">
    <property type="entry name" value="PLDc_ybhO_like_2"/>
    <property type="match status" value="1"/>
</dbReference>
<feature type="domain" description="PLD phosphodiesterase" evidence="11">
    <location>
        <begin position="145"/>
        <end position="172"/>
    </location>
</feature>
<dbReference type="GO" id="GO:0032049">
    <property type="term" value="P:cardiolipin biosynthetic process"/>
    <property type="evidence" value="ECO:0007669"/>
    <property type="project" value="InterPro"/>
</dbReference>
<evidence type="ECO:0000256" key="5">
    <source>
        <dbReference type="ARBA" id="ARBA00023098"/>
    </source>
</evidence>
<reference evidence="14 15" key="1">
    <citation type="journal article" date="2018" name="Front. Microbiol.">
        <title>Discovery of Phloeophagus Beetles as a Source of Pseudomonas Strains That Produce Potentially New Bioactive Substances and Description of Pseudomonas bohemica sp. nov.</title>
        <authorList>
            <person name="Saati-Santamaria Z."/>
            <person name="Lopez-Mondejar R."/>
            <person name="Jimenez-Gomez A."/>
            <person name="Diez-Mendez A."/>
            <person name="Vetrovsky T."/>
            <person name="Igual J.M."/>
            <person name="Velazquez E."/>
            <person name="Kolarik M."/>
            <person name="Rivas R."/>
            <person name="Garcia-Fraile P."/>
        </authorList>
    </citation>
    <scope>NUCLEOTIDE SEQUENCE [LARGE SCALE GENOMIC DNA]</scope>
    <source>
        <strain evidence="12 15">A2-NA12</strain>
        <strain evidence="13 14">A2-NA13</strain>
    </source>
</reference>
<keyword evidence="5 9" id="KW-0443">Lipid metabolism</keyword>
<keyword evidence="7 9" id="KW-0594">Phospholipid biosynthesis</keyword>
<evidence type="ECO:0000313" key="12">
    <source>
        <dbReference type="EMBL" id="RLU09434.1"/>
    </source>
</evidence>
<proteinExistence type="inferred from homology"/>
<comment type="similarity">
    <text evidence="9">Belongs to the phospholipase D family. Cardiolipin synthase subfamily. ClsB sub-subfamily.</text>
</comment>